<evidence type="ECO:0000256" key="1">
    <source>
        <dbReference type="ARBA" id="ARBA00009254"/>
    </source>
</evidence>
<dbReference type="Pfam" id="PF00831">
    <property type="entry name" value="Ribosomal_L29"/>
    <property type="match status" value="1"/>
</dbReference>
<dbReference type="GO" id="GO:0006412">
    <property type="term" value="P:translation"/>
    <property type="evidence" value="ECO:0007669"/>
    <property type="project" value="InterPro"/>
</dbReference>
<dbReference type="FunCoup" id="A0A0V0QV06">
    <property type="interactions" value="390"/>
</dbReference>
<keyword evidence="5" id="KW-1185">Reference proteome</keyword>
<dbReference type="CDD" id="cd00427">
    <property type="entry name" value="Ribosomal_L29_HIP"/>
    <property type="match status" value="1"/>
</dbReference>
<comment type="caution">
    <text evidence="4">The sequence shown here is derived from an EMBL/GenBank/DDBJ whole genome shotgun (WGS) entry which is preliminary data.</text>
</comment>
<evidence type="ECO:0000313" key="4">
    <source>
        <dbReference type="EMBL" id="KRX06243.1"/>
    </source>
</evidence>
<dbReference type="InterPro" id="IPR045059">
    <property type="entry name" value="Ribosomal_uL29_euk"/>
</dbReference>
<protein>
    <submittedName>
        <fullName evidence="4">Ribosomal protein L29</fullName>
    </submittedName>
</protein>
<keyword evidence="2 4" id="KW-0689">Ribosomal protein</keyword>
<dbReference type="Gene3D" id="1.10.287.310">
    <property type="match status" value="1"/>
</dbReference>
<gene>
    <name evidence="4" type="ORF">PPERSA_06125</name>
</gene>
<dbReference type="SUPFAM" id="SSF46561">
    <property type="entry name" value="Ribosomal protein L29 (L29p)"/>
    <property type="match status" value="1"/>
</dbReference>
<accession>A0A0V0QV06</accession>
<dbReference type="HAMAP" id="MF_00374">
    <property type="entry name" value="Ribosomal_uL29"/>
    <property type="match status" value="1"/>
</dbReference>
<reference evidence="4 5" key="1">
    <citation type="journal article" date="2015" name="Sci. Rep.">
        <title>Genome of the facultative scuticociliatosis pathogen Pseudocohnilembus persalinus provides insight into its virulence through horizontal gene transfer.</title>
        <authorList>
            <person name="Xiong J."/>
            <person name="Wang G."/>
            <person name="Cheng J."/>
            <person name="Tian M."/>
            <person name="Pan X."/>
            <person name="Warren A."/>
            <person name="Jiang C."/>
            <person name="Yuan D."/>
            <person name="Miao W."/>
        </authorList>
    </citation>
    <scope>NUCLEOTIDE SEQUENCE [LARGE SCALE GENOMIC DNA]</scope>
    <source>
        <strain evidence="4">36N120E</strain>
    </source>
</reference>
<dbReference type="InterPro" id="IPR001854">
    <property type="entry name" value="Ribosomal_uL29"/>
</dbReference>
<sequence length="124" mass="14650">MDKKLRVFKLRNRSEEDLNKDLTSLRQELFSLRVAKQAGGTASKVGRIRTVRKAIAKYLTVVNQKVRARVAEQYKKTDKKPIDLRAKKTRAIRRRLSKSQLRQRTLRQFKKQDNFPLRNFALKP</sequence>
<evidence type="ECO:0000256" key="3">
    <source>
        <dbReference type="ARBA" id="ARBA00023274"/>
    </source>
</evidence>
<dbReference type="EMBL" id="LDAU01000098">
    <property type="protein sequence ID" value="KRX06243.1"/>
    <property type="molecule type" value="Genomic_DNA"/>
</dbReference>
<dbReference type="OMA" id="VMNQKAR"/>
<dbReference type="FunFam" id="6.10.250.3450:FF:000001">
    <property type="entry name" value="60S ribosomal protein L35"/>
    <property type="match status" value="1"/>
</dbReference>
<dbReference type="GO" id="GO:0022625">
    <property type="term" value="C:cytosolic large ribosomal subunit"/>
    <property type="evidence" value="ECO:0007669"/>
    <property type="project" value="InterPro"/>
</dbReference>
<dbReference type="OrthoDB" id="528635at2759"/>
<dbReference type="PANTHER" id="PTHR45722:SF2">
    <property type="entry name" value="LARGE RIBOSOMAL SUBUNIT PROTEIN UL29-RELATED"/>
    <property type="match status" value="1"/>
</dbReference>
<dbReference type="NCBIfam" id="TIGR00012">
    <property type="entry name" value="L29"/>
    <property type="match status" value="1"/>
</dbReference>
<organism evidence="4 5">
    <name type="scientific">Pseudocohnilembus persalinus</name>
    <name type="common">Ciliate</name>
    <dbReference type="NCBI Taxonomy" id="266149"/>
    <lineage>
        <taxon>Eukaryota</taxon>
        <taxon>Sar</taxon>
        <taxon>Alveolata</taxon>
        <taxon>Ciliophora</taxon>
        <taxon>Intramacronucleata</taxon>
        <taxon>Oligohymenophorea</taxon>
        <taxon>Scuticociliatia</taxon>
        <taxon>Philasterida</taxon>
        <taxon>Pseudocohnilembidae</taxon>
        <taxon>Pseudocohnilembus</taxon>
    </lineage>
</organism>
<comment type="similarity">
    <text evidence="1">Belongs to the universal ribosomal protein uL29 family.</text>
</comment>
<dbReference type="GO" id="GO:0000463">
    <property type="term" value="P:maturation of LSU-rRNA from tricistronic rRNA transcript (SSU-rRNA, 5.8S rRNA, LSU-rRNA)"/>
    <property type="evidence" value="ECO:0007669"/>
    <property type="project" value="InterPro"/>
</dbReference>
<dbReference type="InParanoid" id="A0A0V0QV06"/>
<dbReference type="AlphaFoldDB" id="A0A0V0QV06"/>
<name>A0A0V0QV06_PSEPJ</name>
<proteinExistence type="inferred from homology"/>
<evidence type="ECO:0000256" key="2">
    <source>
        <dbReference type="ARBA" id="ARBA00022980"/>
    </source>
</evidence>
<dbReference type="FunFam" id="1.10.287.310:FF:000008">
    <property type="entry name" value="Uncharacterized protein"/>
    <property type="match status" value="1"/>
</dbReference>
<dbReference type="Gene3D" id="6.10.250.3450">
    <property type="match status" value="1"/>
</dbReference>
<dbReference type="GO" id="GO:0003735">
    <property type="term" value="F:structural constituent of ribosome"/>
    <property type="evidence" value="ECO:0007669"/>
    <property type="project" value="InterPro"/>
</dbReference>
<dbReference type="GO" id="GO:0003729">
    <property type="term" value="F:mRNA binding"/>
    <property type="evidence" value="ECO:0007669"/>
    <property type="project" value="TreeGrafter"/>
</dbReference>
<dbReference type="Proteomes" id="UP000054937">
    <property type="component" value="Unassembled WGS sequence"/>
</dbReference>
<keyword evidence="3" id="KW-0687">Ribonucleoprotein</keyword>
<evidence type="ECO:0000313" key="5">
    <source>
        <dbReference type="Proteomes" id="UP000054937"/>
    </source>
</evidence>
<dbReference type="PANTHER" id="PTHR45722">
    <property type="entry name" value="60S RIBOSOMAL PROTEIN L35"/>
    <property type="match status" value="1"/>
</dbReference>
<dbReference type="InterPro" id="IPR036049">
    <property type="entry name" value="Ribosomal_uL29_sf"/>
</dbReference>